<dbReference type="GO" id="GO:0046491">
    <property type="term" value="P:L-methylmalonyl-CoA metabolic process"/>
    <property type="evidence" value="ECO:0007669"/>
    <property type="project" value="TreeGrafter"/>
</dbReference>
<dbReference type="InterPro" id="IPR029068">
    <property type="entry name" value="Glyas_Bleomycin-R_OHBP_Dase"/>
</dbReference>
<name>A0A2M9D6N5_9MICO</name>
<dbReference type="EMBL" id="PGFH01000001">
    <property type="protein sequence ID" value="PJJ81298.1"/>
    <property type="molecule type" value="Genomic_DNA"/>
</dbReference>
<proteinExistence type="predicted"/>
<keyword evidence="3" id="KW-0223">Dioxygenase</keyword>
<dbReference type="GO" id="GO:0016829">
    <property type="term" value="F:lyase activity"/>
    <property type="evidence" value="ECO:0007669"/>
    <property type="project" value="UniProtKB-KW"/>
</dbReference>
<dbReference type="InterPro" id="IPR051785">
    <property type="entry name" value="MMCE/EMCE_epimerase"/>
</dbReference>
<comment type="caution">
    <text evidence="3">The sequence shown here is derived from an EMBL/GenBank/DDBJ whole genome shotgun (WGS) entry which is preliminary data.</text>
</comment>
<dbReference type="SUPFAM" id="SSF54593">
    <property type="entry name" value="Glyoxalase/Bleomycin resistance protein/Dihydroxybiphenyl dioxygenase"/>
    <property type="match status" value="1"/>
</dbReference>
<keyword evidence="4" id="KW-1185">Reference proteome</keyword>
<accession>A0A2M9D6N5</accession>
<reference evidence="3 4" key="1">
    <citation type="submission" date="2017-11" db="EMBL/GenBank/DDBJ databases">
        <title>Genomic Encyclopedia of Archaeal and Bacterial Type Strains, Phase II (KMG-II): From Individual Species to Whole Genera.</title>
        <authorList>
            <person name="Goeker M."/>
        </authorList>
    </citation>
    <scope>NUCLEOTIDE SEQUENCE [LARGE SCALE GENOMIC DNA]</scope>
    <source>
        <strain evidence="3 4">DSM 16400</strain>
    </source>
</reference>
<evidence type="ECO:0000313" key="3">
    <source>
        <dbReference type="EMBL" id="PJJ81298.1"/>
    </source>
</evidence>
<feature type="domain" description="VOC" evidence="2">
    <location>
        <begin position="8"/>
        <end position="155"/>
    </location>
</feature>
<evidence type="ECO:0000256" key="1">
    <source>
        <dbReference type="ARBA" id="ARBA00022723"/>
    </source>
</evidence>
<dbReference type="PROSITE" id="PS51819">
    <property type="entry name" value="VOC"/>
    <property type="match status" value="1"/>
</dbReference>
<dbReference type="RefSeq" id="WP_100387995.1">
    <property type="nucleotide sequence ID" value="NZ_BMZU01000001.1"/>
</dbReference>
<organism evidence="3 4">
    <name type="scientific">Salinibacterium amurskyense</name>
    <dbReference type="NCBI Taxonomy" id="205941"/>
    <lineage>
        <taxon>Bacteria</taxon>
        <taxon>Bacillati</taxon>
        <taxon>Actinomycetota</taxon>
        <taxon>Actinomycetes</taxon>
        <taxon>Micrococcales</taxon>
        <taxon>Microbacteriaceae</taxon>
        <taxon>Salinibacterium</taxon>
    </lineage>
</organism>
<keyword evidence="1" id="KW-0479">Metal-binding</keyword>
<keyword evidence="3" id="KW-0456">Lyase</keyword>
<dbReference type="GO" id="GO:0046872">
    <property type="term" value="F:metal ion binding"/>
    <property type="evidence" value="ECO:0007669"/>
    <property type="project" value="UniProtKB-KW"/>
</dbReference>
<dbReference type="GO" id="GO:0004493">
    <property type="term" value="F:methylmalonyl-CoA epimerase activity"/>
    <property type="evidence" value="ECO:0007669"/>
    <property type="project" value="TreeGrafter"/>
</dbReference>
<gene>
    <name evidence="3" type="ORF">CLV85_0469</name>
</gene>
<dbReference type="OrthoDB" id="2613830at2"/>
<sequence>MPIPGMRGMEHIGFTVPDINEACTFFEEILGATTLFVAATDFRNDDTDWMDEHLRVHPRSVIKEFRYLRLGNGSNLEVFEYESPDQATVPPKNSDIGGHHLAFYVDDMDAAIAYLKSNNVEVLGEPTSYTDGPNLGLTWCYFMAPWGMQLEIVSSPNGTVYDDSAKASGGPRLFHPALVDETKV</sequence>
<protein>
    <submittedName>
        <fullName evidence="3">Catechol 2,3-dioxygenase-like lactoylglutathione lyase family enzyme</fullName>
    </submittedName>
</protein>
<dbReference type="PANTHER" id="PTHR43048:SF6">
    <property type="entry name" value="BLR8189 PROTEIN"/>
    <property type="match status" value="1"/>
</dbReference>
<keyword evidence="3" id="KW-0560">Oxidoreductase</keyword>
<dbReference type="Gene3D" id="3.10.180.10">
    <property type="entry name" value="2,3-Dihydroxybiphenyl 1,2-Dioxygenase, domain 1"/>
    <property type="match status" value="1"/>
</dbReference>
<evidence type="ECO:0000259" key="2">
    <source>
        <dbReference type="PROSITE" id="PS51819"/>
    </source>
</evidence>
<evidence type="ECO:0000313" key="4">
    <source>
        <dbReference type="Proteomes" id="UP000231742"/>
    </source>
</evidence>
<dbReference type="AlphaFoldDB" id="A0A2M9D6N5"/>
<dbReference type="GO" id="GO:0051213">
    <property type="term" value="F:dioxygenase activity"/>
    <property type="evidence" value="ECO:0007669"/>
    <property type="project" value="UniProtKB-KW"/>
</dbReference>
<dbReference type="Pfam" id="PF13669">
    <property type="entry name" value="Glyoxalase_4"/>
    <property type="match status" value="1"/>
</dbReference>
<dbReference type="InterPro" id="IPR037523">
    <property type="entry name" value="VOC_core"/>
</dbReference>
<dbReference type="PANTHER" id="PTHR43048">
    <property type="entry name" value="METHYLMALONYL-COA EPIMERASE"/>
    <property type="match status" value="1"/>
</dbReference>
<dbReference type="Proteomes" id="UP000231742">
    <property type="component" value="Unassembled WGS sequence"/>
</dbReference>